<evidence type="ECO:0000256" key="4">
    <source>
        <dbReference type="ARBA" id="ARBA00022755"/>
    </source>
</evidence>
<dbReference type="PANTHER" id="PTHR47552:SF1">
    <property type="entry name" value="PHOSPHORIBOSYLFORMYLGLYCINAMIDINE SYNTHASE SUBUNIT PURQ"/>
    <property type="match status" value="1"/>
</dbReference>
<dbReference type="GO" id="GO:0005524">
    <property type="term" value="F:ATP binding"/>
    <property type="evidence" value="ECO:0007669"/>
    <property type="project" value="UniProtKB-KW"/>
</dbReference>
<feature type="active site" description="Nucleophile" evidence="8">
    <location>
        <position position="86"/>
    </location>
</feature>
<proteinExistence type="inferred from homology"/>
<evidence type="ECO:0000256" key="1">
    <source>
        <dbReference type="ARBA" id="ARBA00022490"/>
    </source>
</evidence>
<dbReference type="EMBL" id="FP565575">
    <property type="protein sequence ID" value="CBE67660.1"/>
    <property type="molecule type" value="Genomic_DNA"/>
</dbReference>
<dbReference type="SMART" id="SM01211">
    <property type="entry name" value="GATase_5"/>
    <property type="match status" value="1"/>
</dbReference>
<dbReference type="PIRSF" id="PIRSF001586">
    <property type="entry name" value="FGAM_synth_I"/>
    <property type="match status" value="1"/>
</dbReference>
<dbReference type="NCBIfam" id="TIGR01737">
    <property type="entry name" value="FGAM_synth_I"/>
    <property type="match status" value="1"/>
</dbReference>
<dbReference type="HOGENOM" id="CLU_001031_3_1_0"/>
<dbReference type="NCBIfam" id="NF002957">
    <property type="entry name" value="PRK03619.1"/>
    <property type="match status" value="1"/>
</dbReference>
<evidence type="ECO:0000256" key="2">
    <source>
        <dbReference type="ARBA" id="ARBA00022598"/>
    </source>
</evidence>
<dbReference type="InterPro" id="IPR029062">
    <property type="entry name" value="Class_I_gatase-like"/>
</dbReference>
<evidence type="ECO:0000256" key="7">
    <source>
        <dbReference type="ARBA" id="ARBA00022962"/>
    </source>
</evidence>
<comment type="pathway">
    <text evidence="8">Purine metabolism; IMP biosynthesis via de novo pathway; 5-amino-1-(5-phospho-D-ribosyl)imidazole from N(2)-formyl-N(1)-(5-phospho-D-ribosyl)glycinamide: step 1/2.</text>
</comment>
<dbReference type="GO" id="GO:0005737">
    <property type="term" value="C:cytoplasm"/>
    <property type="evidence" value="ECO:0007669"/>
    <property type="project" value="UniProtKB-SubCell"/>
</dbReference>
<dbReference type="GO" id="GO:0004359">
    <property type="term" value="F:glutaminase activity"/>
    <property type="evidence" value="ECO:0007669"/>
    <property type="project" value="UniProtKB-EC"/>
</dbReference>
<dbReference type="InterPro" id="IPR010075">
    <property type="entry name" value="PRibForGlyAmidine_synth_PurQ"/>
</dbReference>
<dbReference type="PATRIC" id="fig|671143.5.peg.509"/>
<dbReference type="EC" id="6.3.5.3" evidence="8"/>
<sequence>MKFGIVVFPGSWSHQDFHHVIVKILKEEACYLWHKEADLHGVDCVILPGGFAHGDYLRSGAIARLSPVMRAVAAFADAGGLILGSCNGFQILTEAGLLPGALLPNDCLHYRCRWVHLRTESRRTPFTTAMQPGQVVRMPISHGDGRYYIDQTGWKKLIEGDQIIFRYCDAKGTLAKDANPNGSFDHIAGICNERRNVLGLMPHPERAAESILGSQDGYLMFASILDSFIRSPLTACGDRA</sequence>
<accession>D5MKL3</accession>
<dbReference type="GO" id="GO:0004642">
    <property type="term" value="F:phosphoribosylformylglycinamidine synthase activity"/>
    <property type="evidence" value="ECO:0007669"/>
    <property type="project" value="UniProtKB-UniRule"/>
</dbReference>
<evidence type="ECO:0000256" key="6">
    <source>
        <dbReference type="ARBA" id="ARBA00022840"/>
    </source>
</evidence>
<dbReference type="Gene3D" id="3.40.50.880">
    <property type="match status" value="1"/>
</dbReference>
<evidence type="ECO:0000256" key="5">
    <source>
        <dbReference type="ARBA" id="ARBA00022801"/>
    </source>
</evidence>
<comment type="subcellular location">
    <subcellularLocation>
        <location evidence="8">Cytoplasm</location>
    </subcellularLocation>
</comment>
<evidence type="ECO:0000313" key="10">
    <source>
        <dbReference type="Proteomes" id="UP000006898"/>
    </source>
</evidence>
<keyword evidence="7 8" id="KW-0315">Glutamine amidotransferase</keyword>
<dbReference type="Proteomes" id="UP000006898">
    <property type="component" value="Chromosome"/>
</dbReference>
<dbReference type="SUPFAM" id="SSF52317">
    <property type="entry name" value="Class I glutamine amidotransferase-like"/>
    <property type="match status" value="1"/>
</dbReference>
<dbReference type="UniPathway" id="UPA00074">
    <property type="reaction ID" value="UER00128"/>
</dbReference>
<comment type="function">
    <text evidence="8">Part of the phosphoribosylformylglycinamidine synthase complex involved in the purines biosynthetic pathway. Catalyzes the ATP-dependent conversion of formylglycinamide ribonucleotide (FGAR) and glutamine to yield formylglycinamidine ribonucleotide (FGAM) and glutamate. The FGAM synthase complex is composed of three subunits. PurQ produces an ammonia molecule by converting glutamine to glutamate. PurL transfers the ammonia molecule to FGAR to form FGAM in an ATP-dependent manner. PurS interacts with PurQ and PurL and is thought to assist in the transfer of the ammonia molecule from PurQ to PurL.</text>
</comment>
<protein>
    <recommendedName>
        <fullName evidence="8">Phosphoribosylformylglycinamidine synthase subunit PurQ</fullName>
        <shortName evidence="8">FGAM synthase</shortName>
        <ecNumber evidence="8">6.3.5.3</ecNumber>
    </recommendedName>
    <alternativeName>
        <fullName evidence="8">Formylglycinamide ribonucleotide amidotransferase subunit I</fullName>
        <shortName evidence="8">FGAR amidotransferase I</shortName>
        <shortName evidence="8">FGAR-AT I</shortName>
    </alternativeName>
    <alternativeName>
        <fullName evidence="8">Glutaminase PurQ</fullName>
        <ecNumber evidence="8">3.5.1.2</ecNumber>
    </alternativeName>
    <alternativeName>
        <fullName evidence="8">Phosphoribosylformylglycinamidine synthase subunit I</fullName>
    </alternativeName>
</protein>
<keyword evidence="6 8" id="KW-0067">ATP-binding</keyword>
<comment type="catalytic activity">
    <reaction evidence="8">
        <text>L-glutamine + H2O = L-glutamate + NH4(+)</text>
        <dbReference type="Rhea" id="RHEA:15889"/>
        <dbReference type="ChEBI" id="CHEBI:15377"/>
        <dbReference type="ChEBI" id="CHEBI:28938"/>
        <dbReference type="ChEBI" id="CHEBI:29985"/>
        <dbReference type="ChEBI" id="CHEBI:58359"/>
        <dbReference type="EC" id="3.5.1.2"/>
    </reaction>
</comment>
<keyword evidence="2 8" id="KW-0436">Ligase</keyword>
<keyword evidence="3 8" id="KW-0547">Nucleotide-binding</keyword>
<dbReference type="GO" id="GO:0006189">
    <property type="term" value="P:'de novo' IMP biosynthetic process"/>
    <property type="evidence" value="ECO:0007669"/>
    <property type="project" value="UniProtKB-UniRule"/>
</dbReference>
<dbReference type="PANTHER" id="PTHR47552">
    <property type="entry name" value="PHOSPHORIBOSYLFORMYLGLYCINAMIDINE SYNTHASE SUBUNIT PURQ"/>
    <property type="match status" value="1"/>
</dbReference>
<organism evidence="9 10">
    <name type="scientific">Methylomirabilis oxygeniifera</name>
    <dbReference type="NCBI Taxonomy" id="671143"/>
    <lineage>
        <taxon>Bacteria</taxon>
        <taxon>Candidatus Methylomirabilota</taxon>
        <taxon>Candidatus Methylomirabilia</taxon>
        <taxon>Candidatus Methylomirabilales</taxon>
        <taxon>Candidatus Methylomirabilaceae</taxon>
        <taxon>Candidatus Methylomirabilis</taxon>
    </lineage>
</organism>
<comment type="catalytic activity">
    <reaction evidence="8">
        <text>N(2)-formyl-N(1)-(5-phospho-beta-D-ribosyl)glycinamide + L-glutamine + ATP + H2O = 2-formamido-N(1)-(5-O-phospho-beta-D-ribosyl)acetamidine + L-glutamate + ADP + phosphate + H(+)</text>
        <dbReference type="Rhea" id="RHEA:17129"/>
        <dbReference type="ChEBI" id="CHEBI:15377"/>
        <dbReference type="ChEBI" id="CHEBI:15378"/>
        <dbReference type="ChEBI" id="CHEBI:29985"/>
        <dbReference type="ChEBI" id="CHEBI:30616"/>
        <dbReference type="ChEBI" id="CHEBI:43474"/>
        <dbReference type="ChEBI" id="CHEBI:58359"/>
        <dbReference type="ChEBI" id="CHEBI:147286"/>
        <dbReference type="ChEBI" id="CHEBI:147287"/>
        <dbReference type="ChEBI" id="CHEBI:456216"/>
        <dbReference type="EC" id="6.3.5.3"/>
    </reaction>
</comment>
<evidence type="ECO:0000256" key="3">
    <source>
        <dbReference type="ARBA" id="ARBA00022741"/>
    </source>
</evidence>
<dbReference type="EC" id="3.5.1.2" evidence="8"/>
<dbReference type="PROSITE" id="PS51273">
    <property type="entry name" value="GATASE_TYPE_1"/>
    <property type="match status" value="1"/>
</dbReference>
<reference evidence="9 10" key="1">
    <citation type="journal article" date="2010" name="Nature">
        <title>Nitrite-driven anaerobic methane oxidation by oxygenic bacteria.</title>
        <authorList>
            <person name="Ettwig K.F."/>
            <person name="Butler M.K."/>
            <person name="Le Paslier D."/>
            <person name="Pelletier E."/>
            <person name="Mangenot S."/>
            <person name="Kuypers M.M.M."/>
            <person name="Schreiber F."/>
            <person name="Dutilh B.E."/>
            <person name="Zedelius J."/>
            <person name="de Beer D."/>
            <person name="Gloerich J."/>
            <person name="Wessels H.J.C.T."/>
            <person name="van Allen T."/>
            <person name="Luesken F."/>
            <person name="Wu M."/>
            <person name="van de Pas-Schoonen K.T."/>
            <person name="Op den Camp H.J.M."/>
            <person name="Janssen-Megens E.M."/>
            <person name="Francoijs K-J."/>
            <person name="Stunnenberg H."/>
            <person name="Weissenbach J."/>
            <person name="Jetten M.S.M."/>
            <person name="Strous M."/>
        </authorList>
    </citation>
    <scope>NUCLEOTIDE SEQUENCE [LARGE SCALE GENOMIC DNA]</scope>
</reference>
<dbReference type="Pfam" id="PF13507">
    <property type="entry name" value="GATase_5"/>
    <property type="match status" value="1"/>
</dbReference>
<dbReference type="KEGG" id="mox:DAMO_0585"/>
<dbReference type="STRING" id="671143.DAMO_0585"/>
<keyword evidence="1 8" id="KW-0963">Cytoplasm</keyword>
<feature type="active site" evidence="8">
    <location>
        <position position="203"/>
    </location>
</feature>
<keyword evidence="5 8" id="KW-0378">Hydrolase</keyword>
<dbReference type="AlphaFoldDB" id="D5MKL3"/>
<name>D5MKL3_METO1</name>
<feature type="active site" evidence="8">
    <location>
        <position position="205"/>
    </location>
</feature>
<dbReference type="HAMAP" id="MF_00421">
    <property type="entry name" value="PurQ"/>
    <property type="match status" value="1"/>
</dbReference>
<gene>
    <name evidence="8 9" type="primary">purQ</name>
    <name evidence="9" type="ORF">DAMO_0585</name>
</gene>
<dbReference type="CDD" id="cd01740">
    <property type="entry name" value="GATase1_FGAR_AT"/>
    <property type="match status" value="1"/>
</dbReference>
<evidence type="ECO:0000313" key="9">
    <source>
        <dbReference type="EMBL" id="CBE67660.1"/>
    </source>
</evidence>
<dbReference type="eggNOG" id="COG0047">
    <property type="taxonomic scope" value="Bacteria"/>
</dbReference>
<evidence type="ECO:0000256" key="8">
    <source>
        <dbReference type="HAMAP-Rule" id="MF_00421"/>
    </source>
</evidence>
<keyword evidence="4 8" id="KW-0658">Purine biosynthesis</keyword>
<comment type="subunit">
    <text evidence="8">Part of the FGAM synthase complex composed of 1 PurL, 1 PurQ and 2 PurS subunits.</text>
</comment>